<dbReference type="GO" id="GO:0009898">
    <property type="term" value="C:cytoplasmic side of plasma membrane"/>
    <property type="evidence" value="ECO:0007669"/>
    <property type="project" value="TreeGrafter"/>
</dbReference>
<feature type="region of interest" description="Disordered" evidence="5">
    <location>
        <begin position="100"/>
        <end position="121"/>
    </location>
</feature>
<dbReference type="InterPro" id="IPR001293">
    <property type="entry name" value="Znf_TRAF"/>
</dbReference>
<dbReference type="GO" id="GO:0005164">
    <property type="term" value="F:tumor necrosis factor receptor binding"/>
    <property type="evidence" value="ECO:0007669"/>
    <property type="project" value="TreeGrafter"/>
</dbReference>
<accession>A0AAD9QRI0</accession>
<comment type="caution">
    <text evidence="7">The sequence shown here is derived from an EMBL/GenBank/DDBJ whole genome shotgun (WGS) entry which is preliminary data.</text>
</comment>
<feature type="domain" description="TRAF-type" evidence="6">
    <location>
        <begin position="30"/>
        <end position="84"/>
    </location>
</feature>
<protein>
    <submittedName>
        <fullName evidence="7">TNF receptor-associated factor 6</fullName>
    </submittedName>
</protein>
<evidence type="ECO:0000256" key="3">
    <source>
        <dbReference type="ARBA" id="ARBA00022833"/>
    </source>
</evidence>
<organism evidence="7 8">
    <name type="scientific">Acropora cervicornis</name>
    <name type="common">Staghorn coral</name>
    <dbReference type="NCBI Taxonomy" id="6130"/>
    <lineage>
        <taxon>Eukaryota</taxon>
        <taxon>Metazoa</taxon>
        <taxon>Cnidaria</taxon>
        <taxon>Anthozoa</taxon>
        <taxon>Hexacorallia</taxon>
        <taxon>Scleractinia</taxon>
        <taxon>Astrocoeniina</taxon>
        <taxon>Acroporidae</taxon>
        <taxon>Acropora</taxon>
    </lineage>
</organism>
<dbReference type="AlphaFoldDB" id="A0AAD9QRI0"/>
<dbReference type="GO" id="GO:0043122">
    <property type="term" value="P:regulation of canonical NF-kappaB signal transduction"/>
    <property type="evidence" value="ECO:0007669"/>
    <property type="project" value="TreeGrafter"/>
</dbReference>
<keyword evidence="1 4" id="KW-0479">Metal-binding</keyword>
<evidence type="ECO:0000313" key="8">
    <source>
        <dbReference type="Proteomes" id="UP001249851"/>
    </source>
</evidence>
<sequence length="130" mass="14847">MRREVASVVVSCIFSSEDCPWKGEVRHFEAHTVGCDFQKVKCVHPECGKFVKRISLSYHVESECKFRLVACELCQSQVVFRKLQMHVSREHQAVYEEIGSCNDHSHGQPSNAPITERDGDDNMESSLINF</sequence>
<evidence type="ECO:0000313" key="7">
    <source>
        <dbReference type="EMBL" id="KAK2566063.1"/>
    </source>
</evidence>
<dbReference type="PANTHER" id="PTHR10131:SF138">
    <property type="entry name" value="RE66324P"/>
    <property type="match status" value="1"/>
</dbReference>
<feature type="zinc finger region" description="TRAF-type" evidence="4">
    <location>
        <begin position="30"/>
        <end position="84"/>
    </location>
</feature>
<dbReference type="Gene3D" id="3.30.40.10">
    <property type="entry name" value="Zinc/RING finger domain, C3HC4 (zinc finger)"/>
    <property type="match status" value="1"/>
</dbReference>
<dbReference type="InterPro" id="IPR013083">
    <property type="entry name" value="Znf_RING/FYVE/PHD"/>
</dbReference>
<name>A0AAD9QRI0_ACRCE</name>
<dbReference type="PROSITE" id="PS50145">
    <property type="entry name" value="ZF_TRAF"/>
    <property type="match status" value="1"/>
</dbReference>
<keyword evidence="3 4" id="KW-0862">Zinc</keyword>
<dbReference type="EMBL" id="JARQWQ010000018">
    <property type="protein sequence ID" value="KAK2566063.1"/>
    <property type="molecule type" value="Genomic_DNA"/>
</dbReference>
<evidence type="ECO:0000256" key="4">
    <source>
        <dbReference type="PROSITE-ProRule" id="PRU00207"/>
    </source>
</evidence>
<keyword evidence="2 4" id="KW-0863">Zinc-finger</keyword>
<evidence type="ECO:0000256" key="5">
    <source>
        <dbReference type="SAM" id="MobiDB-lite"/>
    </source>
</evidence>
<evidence type="ECO:0000256" key="1">
    <source>
        <dbReference type="ARBA" id="ARBA00022723"/>
    </source>
</evidence>
<dbReference type="SUPFAM" id="SSF49599">
    <property type="entry name" value="TRAF domain-like"/>
    <property type="match status" value="1"/>
</dbReference>
<dbReference type="PANTHER" id="PTHR10131">
    <property type="entry name" value="TNF RECEPTOR ASSOCIATED FACTOR"/>
    <property type="match status" value="1"/>
</dbReference>
<keyword evidence="7" id="KW-0675">Receptor</keyword>
<dbReference type="Proteomes" id="UP001249851">
    <property type="component" value="Unassembled WGS sequence"/>
</dbReference>
<evidence type="ECO:0000259" key="6">
    <source>
        <dbReference type="PROSITE" id="PS50145"/>
    </source>
</evidence>
<proteinExistence type="predicted"/>
<keyword evidence="8" id="KW-1185">Reference proteome</keyword>
<dbReference type="GO" id="GO:0008270">
    <property type="term" value="F:zinc ion binding"/>
    <property type="evidence" value="ECO:0007669"/>
    <property type="project" value="UniProtKB-KW"/>
</dbReference>
<evidence type="ECO:0000256" key="2">
    <source>
        <dbReference type="ARBA" id="ARBA00022771"/>
    </source>
</evidence>
<reference evidence="7" key="1">
    <citation type="journal article" date="2023" name="G3 (Bethesda)">
        <title>Whole genome assembly and annotation of the endangered Caribbean coral Acropora cervicornis.</title>
        <authorList>
            <person name="Selwyn J.D."/>
            <person name="Vollmer S.V."/>
        </authorList>
    </citation>
    <scope>NUCLEOTIDE SEQUENCE</scope>
    <source>
        <strain evidence="7">K2</strain>
    </source>
</reference>
<reference evidence="7" key="2">
    <citation type="journal article" date="2023" name="Science">
        <title>Genomic signatures of disease resistance in endangered staghorn corals.</title>
        <authorList>
            <person name="Vollmer S.V."/>
            <person name="Selwyn J.D."/>
            <person name="Despard B.A."/>
            <person name="Roesel C.L."/>
        </authorList>
    </citation>
    <scope>NUCLEOTIDE SEQUENCE</scope>
    <source>
        <strain evidence="7">K2</strain>
    </source>
</reference>
<dbReference type="Pfam" id="PF02176">
    <property type="entry name" value="zf-TRAF"/>
    <property type="match status" value="1"/>
</dbReference>
<gene>
    <name evidence="7" type="ORF">P5673_010392</name>
</gene>